<keyword evidence="1" id="KW-0175">Coiled coil</keyword>
<evidence type="ECO:0000313" key="2">
    <source>
        <dbReference type="EMBL" id="QHU01514.1"/>
    </source>
</evidence>
<sequence>MILTLNLECLDQNIVKFYEQDSNKSLIQDALIHGYKIVNSSTYGLNFDNSNQDSIKKINILSTENSHLSQQIQDLESQILNLQTKQNLQIQENSQKLITQFNLQKIEQEDYYSKRETEKRTLFDTLLLCSQQQKTQELDDYKSQISNLNQQILLIKDSERNHYELKIHELQNKLDERNSIYSNSSKKGAEGENNIELVLNSLLPNAIINDTHTQSRSGDIRIELQGIQILYENKNFTNNVPKRDIDKFIRDVSESDVNCGIMCSENSGIANRNDLDIEILDGKPMIYLHNTKDNVDKIKIAIIILVNILQNNLELDTSMIQKIKDLVKETEEINKIYNSQKKHLNLMGEQNDKLVIHTRTIKYRLEEIISKCENSEFDERKQKCQHCSKFFMDLDKHIKKNHL</sequence>
<evidence type="ECO:0000256" key="1">
    <source>
        <dbReference type="SAM" id="Coils"/>
    </source>
</evidence>
<reference evidence="2" key="1">
    <citation type="journal article" date="2020" name="Nature">
        <title>Giant virus diversity and host interactions through global metagenomics.</title>
        <authorList>
            <person name="Schulz F."/>
            <person name="Roux S."/>
            <person name="Paez-Espino D."/>
            <person name="Jungbluth S."/>
            <person name="Walsh D.A."/>
            <person name="Denef V.J."/>
            <person name="McMahon K.D."/>
            <person name="Konstantinidis K.T."/>
            <person name="Eloe-Fadrosh E.A."/>
            <person name="Kyrpides N.C."/>
            <person name="Woyke T."/>
        </authorList>
    </citation>
    <scope>NUCLEOTIDE SEQUENCE</scope>
    <source>
        <strain evidence="2">GVMAG-M-3300025860-25</strain>
    </source>
</reference>
<accession>A0A6C0JD10</accession>
<protein>
    <submittedName>
        <fullName evidence="2">Uncharacterized protein</fullName>
    </submittedName>
</protein>
<name>A0A6C0JD10_9ZZZZ</name>
<dbReference type="EMBL" id="MN740344">
    <property type="protein sequence ID" value="QHU01514.1"/>
    <property type="molecule type" value="Genomic_DNA"/>
</dbReference>
<feature type="coiled-coil region" evidence="1">
    <location>
        <begin position="131"/>
        <end position="158"/>
    </location>
</feature>
<proteinExistence type="predicted"/>
<organism evidence="2">
    <name type="scientific">viral metagenome</name>
    <dbReference type="NCBI Taxonomy" id="1070528"/>
    <lineage>
        <taxon>unclassified sequences</taxon>
        <taxon>metagenomes</taxon>
        <taxon>organismal metagenomes</taxon>
    </lineage>
</organism>
<feature type="coiled-coil region" evidence="1">
    <location>
        <begin position="58"/>
        <end position="92"/>
    </location>
</feature>
<dbReference type="AlphaFoldDB" id="A0A6C0JD10"/>